<dbReference type="GO" id="GO:0005524">
    <property type="term" value="F:ATP binding"/>
    <property type="evidence" value="ECO:0007669"/>
    <property type="project" value="UniProtKB-KW"/>
</dbReference>
<gene>
    <name evidence="1" type="ORF">A7P95_03995</name>
</gene>
<dbReference type="AlphaFoldDB" id="A0A1A9RYH9"/>
<keyword evidence="1" id="KW-0547">Nucleotide-binding</keyword>
<evidence type="ECO:0000313" key="1">
    <source>
        <dbReference type="EMBL" id="OAM29380.1"/>
    </source>
</evidence>
<name>A0A1A9RYH9_9NEIS</name>
<keyword evidence="2" id="KW-1185">Reference proteome</keyword>
<comment type="caution">
    <text evidence="1">The sequence shown here is derived from an EMBL/GenBank/DDBJ whole genome shotgun (WGS) entry which is preliminary data.</text>
</comment>
<keyword evidence="1" id="KW-0067">ATP-binding</keyword>
<dbReference type="OrthoDB" id="8613514at2"/>
<dbReference type="EMBL" id="LXSL01000014">
    <property type="protein sequence ID" value="OAM29380.1"/>
    <property type="molecule type" value="Genomic_DNA"/>
</dbReference>
<dbReference type="Proteomes" id="UP000077885">
    <property type="component" value="Unassembled WGS sequence"/>
</dbReference>
<reference evidence="2" key="1">
    <citation type="submission" date="2016-05" db="EMBL/GenBank/DDBJ databases">
        <title>Draft genome of Corynebacterium afermentans subsp. afermentans LCDC 88199T.</title>
        <authorList>
            <person name="Bernier A.-M."/>
            <person name="Bernard K."/>
        </authorList>
    </citation>
    <scope>NUCLEOTIDE SEQUENCE [LARGE SCALE GENOMIC DNA]</scope>
    <source>
        <strain evidence="2">NML02-A-017</strain>
    </source>
</reference>
<evidence type="ECO:0000313" key="2">
    <source>
        <dbReference type="Proteomes" id="UP000077885"/>
    </source>
</evidence>
<organism evidence="1 2">
    <name type="scientific">Eikenella longinqua</name>
    <dbReference type="NCBI Taxonomy" id="1795827"/>
    <lineage>
        <taxon>Bacteria</taxon>
        <taxon>Pseudomonadati</taxon>
        <taxon>Pseudomonadota</taxon>
        <taxon>Betaproteobacteria</taxon>
        <taxon>Neisseriales</taxon>
        <taxon>Neisseriaceae</taxon>
        <taxon>Eikenella</taxon>
    </lineage>
</organism>
<dbReference type="STRING" id="1795827.A7P95_03995"/>
<sequence length="97" mass="10983">MQNLFYCHLAGDDAERCRALAAALQSSPDFVFLEKIFAPEADIFCFVFLPMQKSFRFKYDFGWGQMIDSRENWTAGETAVLEAAVNRVAKNIFSGSL</sequence>
<dbReference type="RefSeq" id="WP_067591511.1">
    <property type="nucleotide sequence ID" value="NZ_LXSL01000014.1"/>
</dbReference>
<accession>A0A1A9RYH9</accession>
<protein>
    <submittedName>
        <fullName evidence="1">Zinc ABC transporter ATP-binding protein</fullName>
    </submittedName>
</protein>
<proteinExistence type="predicted"/>